<dbReference type="VEuPathDB" id="PlasmoDB:PVW1_010005600"/>
<keyword evidence="1" id="KW-0812">Transmembrane</keyword>
<name>A0A564ZPV0_PLAVI</name>
<dbReference type="VEuPathDB" id="PlasmoDB:PVP01_0101300"/>
<keyword evidence="1" id="KW-0472">Membrane</keyword>
<organism evidence="2 3">
    <name type="scientific">Plasmodium vivax</name>
    <name type="common">malaria parasite P. vivax</name>
    <dbReference type="NCBI Taxonomy" id="5855"/>
    <lineage>
        <taxon>Eukaryota</taxon>
        <taxon>Sar</taxon>
        <taxon>Alveolata</taxon>
        <taxon>Apicomplexa</taxon>
        <taxon>Aconoidasida</taxon>
        <taxon>Haemosporida</taxon>
        <taxon>Plasmodiidae</taxon>
        <taxon>Plasmodium</taxon>
        <taxon>Plasmodium (Plasmodium)</taxon>
    </lineage>
</organism>
<dbReference type="EMBL" id="LT635612">
    <property type="protein sequence ID" value="VUZ93034.1"/>
    <property type="molecule type" value="Genomic_DNA"/>
</dbReference>
<evidence type="ECO:0000313" key="3">
    <source>
        <dbReference type="Proteomes" id="UP000220605"/>
    </source>
</evidence>
<dbReference type="AlphaFoldDB" id="A0A564ZPV0"/>
<dbReference type="VEuPathDB" id="PlasmoDB:PVPAM_010014300"/>
<reference evidence="3" key="1">
    <citation type="submission" date="2016-07" db="EMBL/GenBank/DDBJ databases">
        <authorList>
            <consortium name="Pathogen Informatics"/>
        </authorList>
    </citation>
    <scope>NUCLEOTIDE SEQUENCE [LARGE SCALE GENOMIC DNA]</scope>
</reference>
<keyword evidence="1" id="KW-1133">Transmembrane helix</keyword>
<evidence type="ECO:0000256" key="1">
    <source>
        <dbReference type="SAM" id="Phobius"/>
    </source>
</evidence>
<dbReference type="OrthoDB" id="386681at2759"/>
<dbReference type="VEuPathDB" id="PlasmoDB:PVX_101570"/>
<accession>A0A564ZPV0</accession>
<gene>
    <name evidence="2" type="ORF">PVP01_0101300</name>
</gene>
<evidence type="ECO:0000313" key="2">
    <source>
        <dbReference type="EMBL" id="VUZ93034.1"/>
    </source>
</evidence>
<sequence>MEDKRPDYNFFENLEDFIKHEKNIDVNSRISINNFCDSVKDISGINLAAINICKEFVDLFTLLFGQYAAQSNTPISKQYPSFLNYWLKHKLNAAPVSAEHRKFFYEKIEQNYKNFNAEQILNDNINDFNDKYYYKMHSLYELYEQFFKLKENSSKNCLNFLTNIKEKYKKAWNKCFEEPDTTFCNALNRFISLHESHKTLLSGRCAETQLTPIPEFLLKSSTKDMYPKNITKGNQLIQKSSYYSTFGLTSLNGEKYTNLKDLVALHYHTVLYYNKKDKYDTMMKILNEFLQYYIDNNKNNDVLPFITEFFEDYYNTKKTEYEHIYTECSTMDDPTKDYCNLYKKCKEQLNTDLSLKEVELQKTIEDNIKSNQSSGTEFLSIEYLSSVFKSIGNISSIIPTSIGALLILSLISFFSYKFTPLGNWLRKIKIKKNKKK</sequence>
<proteinExistence type="predicted"/>
<protein>
    <submittedName>
        <fullName evidence="2">VIR protein</fullName>
    </submittedName>
</protein>
<feature type="transmembrane region" description="Helical" evidence="1">
    <location>
        <begin position="402"/>
        <end position="425"/>
    </location>
</feature>
<dbReference type="Proteomes" id="UP000220605">
    <property type="component" value="Chromosome 1"/>
</dbReference>